<evidence type="ECO:0000256" key="3">
    <source>
        <dbReference type="SAM" id="Phobius"/>
    </source>
</evidence>
<keyword evidence="6" id="KW-1185">Reference proteome</keyword>
<reference evidence="5 6" key="1">
    <citation type="submission" date="2024-03" db="EMBL/GenBank/DDBJ databases">
        <authorList>
            <person name="Gkanogiannis A."/>
            <person name="Becerra Lopez-Lavalle L."/>
        </authorList>
    </citation>
    <scope>NUCLEOTIDE SEQUENCE [LARGE SCALE GENOMIC DNA]</scope>
</reference>
<keyword evidence="3" id="KW-1133">Transmembrane helix</keyword>
<keyword evidence="3" id="KW-0812">Transmembrane</keyword>
<feature type="domain" description="Fungal lipase-type" evidence="4">
    <location>
        <begin position="463"/>
        <end position="600"/>
    </location>
</feature>
<dbReference type="InterPro" id="IPR002921">
    <property type="entry name" value="Fungal_lipase-type"/>
</dbReference>
<evidence type="ECO:0000256" key="1">
    <source>
        <dbReference type="ARBA" id="ARBA00022801"/>
    </source>
</evidence>
<dbReference type="Gene3D" id="3.40.50.1820">
    <property type="entry name" value="alpha/beta hydrolase"/>
    <property type="match status" value="1"/>
</dbReference>
<dbReference type="Pfam" id="PF01764">
    <property type="entry name" value="Lipase_3"/>
    <property type="match status" value="1"/>
</dbReference>
<evidence type="ECO:0000313" key="6">
    <source>
        <dbReference type="Proteomes" id="UP001642487"/>
    </source>
</evidence>
<sequence>MNMKVINLDSYVNMQLVFPTVIIIIFSSFNFCSYSPPTQILSLWAAFSFCWNHSGAIRLSRNPGIPRCEEGLINTNSFFGPSTDSSSRVVMACTSVAIGNSTAATMTKDMIFKEYNGLHRSHSSKDIRERACIKRSYSDNQICYSANKIHATSTQPKPKNNNNNSMGMGIFPLKFSGSFLPNAVRSFLFDMEETTKDLSSEEEVTKRANWIERLLEIRSRWRKKQQKGGVENDLYADHDESTESLCGGDDGGCEVDYYDSEDEEGLTFDTESFSRFLIQVPLSDTKVFSQLAFLSNMAYVIPKIKAEDLEIYHGLQFVTSSLRKKADAAAINIKGKLNQHSTCISDEAFNVGESCSAEALELERTQQIPTTVAYEIAATAASYVHSRAKNPSSHPLESQEKGESSTRAYNPEVAAYVAASTMTAVVAAEEVQKQETAKDLQSLHSSPCEWFVCDDTHTLTRCFIIQGSDSLASWQANLFFEPTKFEGTDVLVHRGIYEAAKGIYKQFMPEIIDHLKKYGAHAKFQFTGHSLGGSLSLLVHLMLLKNGIVKPTMLKPVVTFGSPFVFCGGHKILNELGLDEDDIHCIIMHRDIVPRAFSCNYPKHVAAVLKRLSGSFGSHSCLNKSKLLYSPLGKLFILQPDEMSSPPHPMLPQGSALYTLDKTQNGYSKGLLRAFLNCPHPLETLSDPTAYGSEGTILRDHDSSFYLKALNGVLKQQTKMNVEKVRKQRKLLWPLLASPSPDLWSHDGNLDNNSSLLSNEIMTGV</sequence>
<dbReference type="InterPro" id="IPR029058">
    <property type="entry name" value="AB_hydrolase_fold"/>
</dbReference>
<keyword evidence="1" id="KW-0378">Hydrolase</keyword>
<evidence type="ECO:0000256" key="2">
    <source>
        <dbReference type="SAM" id="MobiDB-lite"/>
    </source>
</evidence>
<dbReference type="CDD" id="cd00519">
    <property type="entry name" value="Lipase_3"/>
    <property type="match status" value="1"/>
</dbReference>
<feature type="transmembrane region" description="Helical" evidence="3">
    <location>
        <begin position="12"/>
        <end position="31"/>
    </location>
</feature>
<feature type="region of interest" description="Disordered" evidence="2">
    <location>
        <begin position="386"/>
        <end position="405"/>
    </location>
</feature>
<proteinExistence type="predicted"/>
<evidence type="ECO:0000313" key="5">
    <source>
        <dbReference type="EMBL" id="CAK9309739.1"/>
    </source>
</evidence>
<protein>
    <recommendedName>
        <fullName evidence="4">Fungal lipase-type domain-containing protein</fullName>
    </recommendedName>
</protein>
<organism evidence="5 6">
    <name type="scientific">Citrullus colocynthis</name>
    <name type="common">colocynth</name>
    <dbReference type="NCBI Taxonomy" id="252529"/>
    <lineage>
        <taxon>Eukaryota</taxon>
        <taxon>Viridiplantae</taxon>
        <taxon>Streptophyta</taxon>
        <taxon>Embryophyta</taxon>
        <taxon>Tracheophyta</taxon>
        <taxon>Spermatophyta</taxon>
        <taxon>Magnoliopsida</taxon>
        <taxon>eudicotyledons</taxon>
        <taxon>Gunneridae</taxon>
        <taxon>Pentapetalae</taxon>
        <taxon>rosids</taxon>
        <taxon>fabids</taxon>
        <taxon>Cucurbitales</taxon>
        <taxon>Cucurbitaceae</taxon>
        <taxon>Benincaseae</taxon>
        <taxon>Citrullus</taxon>
    </lineage>
</organism>
<gene>
    <name evidence="5" type="ORF">CITCOLO1_LOCUS1328</name>
</gene>
<dbReference type="PANTHER" id="PTHR46483:SF1">
    <property type="entry name" value="PHOSPHOLIPASE A1 PLIP1, CHLOROPLASTIC"/>
    <property type="match status" value="1"/>
</dbReference>
<dbReference type="EMBL" id="OZ021735">
    <property type="protein sequence ID" value="CAK9309739.1"/>
    <property type="molecule type" value="Genomic_DNA"/>
</dbReference>
<dbReference type="Proteomes" id="UP001642487">
    <property type="component" value="Chromosome 1"/>
</dbReference>
<evidence type="ECO:0000259" key="4">
    <source>
        <dbReference type="Pfam" id="PF01764"/>
    </source>
</evidence>
<dbReference type="SUPFAM" id="SSF53474">
    <property type="entry name" value="alpha/beta-Hydrolases"/>
    <property type="match status" value="1"/>
</dbReference>
<name>A0ABP0XNJ7_9ROSI</name>
<accession>A0ABP0XNJ7</accession>
<dbReference type="PANTHER" id="PTHR46483">
    <property type="entry name" value="PHOSPHOLIPASE A1 PLIP2, CHLOROPLASTIC"/>
    <property type="match status" value="1"/>
</dbReference>
<keyword evidence="3" id="KW-0472">Membrane</keyword>
<dbReference type="InterPro" id="IPR043367">
    <property type="entry name" value="PLIP1/2/3"/>
</dbReference>